<reference evidence="5" key="2">
    <citation type="submission" date="2021-08" db="EMBL/GenBank/DDBJ databases">
        <authorList>
            <person name="Eriksson T."/>
        </authorList>
    </citation>
    <scope>NUCLEOTIDE SEQUENCE</scope>
    <source>
        <strain evidence="5">Stoneville</strain>
        <tissue evidence="5">Whole head</tissue>
    </source>
</reference>
<feature type="region of interest" description="Disordered" evidence="1">
    <location>
        <begin position="87"/>
        <end position="200"/>
    </location>
</feature>
<sequence>MHRRVATRVSVLCSDWSIDDWGDPTVGRYLCVIIAWNTEYIGQAPSATHYIREVPEVSPYHHIVVCLMANVGLVSTSQYHHLPSAPILTVPIPNLPVSEKNSKREREEDRTSEEGTNPFRNNSRPGRFLSRSEEGNKSKDKRGYDGNKRGEQSTKKGISGSERGDERKRRKMASEGGRLDEKDESDRGKDGTKRKEGEEE</sequence>
<evidence type="ECO:0000313" key="2">
    <source>
        <dbReference type="EMBL" id="KAH0807633.1"/>
    </source>
</evidence>
<dbReference type="Proteomes" id="UP000719412">
    <property type="component" value="Unassembled WGS sequence"/>
</dbReference>
<dbReference type="EMBL" id="JABDTM020029968">
    <property type="protein sequence ID" value="KAH0807638.1"/>
    <property type="molecule type" value="Genomic_DNA"/>
</dbReference>
<comment type="caution">
    <text evidence="5">The sequence shown here is derived from an EMBL/GenBank/DDBJ whole genome shotgun (WGS) entry which is preliminary data.</text>
</comment>
<dbReference type="EMBL" id="JABDTM020029970">
    <property type="protein sequence ID" value="KAH0807635.1"/>
    <property type="molecule type" value="Genomic_DNA"/>
</dbReference>
<evidence type="ECO:0000313" key="3">
    <source>
        <dbReference type="EMBL" id="KAH0807635.1"/>
    </source>
</evidence>
<evidence type="ECO:0000313" key="5">
    <source>
        <dbReference type="EMBL" id="KAH0807638.1"/>
    </source>
</evidence>
<proteinExistence type="predicted"/>
<feature type="compositionally biased region" description="Polar residues" evidence="1">
    <location>
        <begin position="114"/>
        <end position="124"/>
    </location>
</feature>
<evidence type="ECO:0000313" key="4">
    <source>
        <dbReference type="EMBL" id="KAH0807636.1"/>
    </source>
</evidence>
<dbReference type="EMBL" id="JABDTM020029969">
    <property type="protein sequence ID" value="KAH0807636.1"/>
    <property type="molecule type" value="Genomic_DNA"/>
</dbReference>
<evidence type="ECO:0000256" key="1">
    <source>
        <dbReference type="SAM" id="MobiDB-lite"/>
    </source>
</evidence>
<keyword evidence="6" id="KW-1185">Reference proteome</keyword>
<organism evidence="5 6">
    <name type="scientific">Tenebrio molitor</name>
    <name type="common">Yellow mealworm beetle</name>
    <dbReference type="NCBI Taxonomy" id="7067"/>
    <lineage>
        <taxon>Eukaryota</taxon>
        <taxon>Metazoa</taxon>
        <taxon>Ecdysozoa</taxon>
        <taxon>Arthropoda</taxon>
        <taxon>Hexapoda</taxon>
        <taxon>Insecta</taxon>
        <taxon>Pterygota</taxon>
        <taxon>Neoptera</taxon>
        <taxon>Endopterygota</taxon>
        <taxon>Coleoptera</taxon>
        <taxon>Polyphaga</taxon>
        <taxon>Cucujiformia</taxon>
        <taxon>Tenebrionidae</taxon>
        <taxon>Tenebrio</taxon>
    </lineage>
</organism>
<feature type="compositionally biased region" description="Basic and acidic residues" evidence="1">
    <location>
        <begin position="100"/>
        <end position="113"/>
    </location>
</feature>
<protein>
    <submittedName>
        <fullName evidence="5">Uncharacterized protein</fullName>
    </submittedName>
</protein>
<feature type="compositionally biased region" description="Basic and acidic residues" evidence="1">
    <location>
        <begin position="130"/>
        <end position="154"/>
    </location>
</feature>
<evidence type="ECO:0000313" key="6">
    <source>
        <dbReference type="Proteomes" id="UP000719412"/>
    </source>
</evidence>
<dbReference type="AlphaFoldDB" id="A0A8J6L630"/>
<reference evidence="5" key="1">
    <citation type="journal article" date="2020" name="J Insects Food Feed">
        <title>The yellow mealworm (Tenebrio molitor) genome: a resource for the emerging insects as food and feed industry.</title>
        <authorList>
            <person name="Eriksson T."/>
            <person name="Andere A."/>
            <person name="Kelstrup H."/>
            <person name="Emery V."/>
            <person name="Picard C."/>
        </authorList>
    </citation>
    <scope>NUCLEOTIDE SEQUENCE</scope>
    <source>
        <strain evidence="5">Stoneville</strain>
        <tissue evidence="5">Whole head</tissue>
    </source>
</reference>
<gene>
    <name evidence="5" type="ORF">GEV33_015152</name>
    <name evidence="4" type="ORF">GEV33_015154</name>
    <name evidence="3" type="ORF">GEV33_015157</name>
    <name evidence="2" type="ORF">GEV33_015159</name>
</gene>
<feature type="compositionally biased region" description="Basic and acidic residues" evidence="1">
    <location>
        <begin position="177"/>
        <end position="200"/>
    </location>
</feature>
<dbReference type="EMBL" id="JABDTM020029971">
    <property type="protein sequence ID" value="KAH0807633.1"/>
    <property type="molecule type" value="Genomic_DNA"/>
</dbReference>
<name>A0A8J6L630_TENMO</name>
<accession>A0A8J6L630</accession>